<dbReference type="InterPro" id="IPR036188">
    <property type="entry name" value="FAD/NAD-bd_sf"/>
</dbReference>
<dbReference type="PANTHER" id="PTHR11552">
    <property type="entry name" value="GLUCOSE-METHANOL-CHOLINE GMC OXIDOREDUCTASE"/>
    <property type="match status" value="1"/>
</dbReference>
<accession>A0A9N9MVJ4</accession>
<organism evidence="6 7">
    <name type="scientific">Ceutorhynchus assimilis</name>
    <name type="common">cabbage seed weevil</name>
    <dbReference type="NCBI Taxonomy" id="467358"/>
    <lineage>
        <taxon>Eukaryota</taxon>
        <taxon>Metazoa</taxon>
        <taxon>Ecdysozoa</taxon>
        <taxon>Arthropoda</taxon>
        <taxon>Hexapoda</taxon>
        <taxon>Insecta</taxon>
        <taxon>Pterygota</taxon>
        <taxon>Neoptera</taxon>
        <taxon>Endopterygota</taxon>
        <taxon>Coleoptera</taxon>
        <taxon>Polyphaga</taxon>
        <taxon>Cucujiformia</taxon>
        <taxon>Curculionidae</taxon>
        <taxon>Ceutorhynchinae</taxon>
        <taxon>Ceutorhynchus</taxon>
    </lineage>
</organism>
<dbReference type="Gene3D" id="3.50.50.60">
    <property type="entry name" value="FAD/NAD(P)-binding domain"/>
    <property type="match status" value="1"/>
</dbReference>
<dbReference type="AlphaFoldDB" id="A0A9N9MVJ4"/>
<keyword evidence="3" id="KW-0285">Flavoprotein</keyword>
<dbReference type="Proteomes" id="UP001152799">
    <property type="component" value="Chromosome 6"/>
</dbReference>
<feature type="active site" description="Proton donor" evidence="2">
    <location>
        <position position="548"/>
    </location>
</feature>
<sequence>MPQKYLIFLIVVFHFAVSEDRFTEDESYGNNRNAKIFWPYYNVMPVKDDLHTLYNDLPPTIEETFDFIIVGSGSAGAALANRLSENPQWKILLLEVGDVATPLTDVPAMAPLFQKTKLDWGYTAEKENGSCWGCPNQRMHWPRGRALGGSTIINFMIHIRGNKLDYDKWEAMGNPGWGYKDVQDWEYHQKGGFMTVSDIPYRTEAIHAFVKAAQEKGYPYVDYNGKSQMGVSYVQGNIRRGFRCSVEKAYLRPIRYRKNLKILVNSRVTKILIDKEQKKAQGVIFVRKRQYYKVTATKEVILSAGAFNSPQLLMLSGIGPKDHLEELGIPVVQNLPVGKKMYDHITFLGLNFIVNKPIITTEKVFYNISNMIDLLQNGRGPLTMLGGVEGLLYFKTQISKEKANYPDMEVIFIGSNLAADRGAAFKDTLSVSDELYNAYWKDIEQIPFFQIFPMLIHPKSHGYLKLKSSNPFHWPKFYPQYFTDKYNEDIKTFIASIRKIIEITKMPALQKYGSRLYDKPMPGCERYIFNSDPYWECALRTITPTLHHQVSTCKMGPATDPEAVVDHKLRLHGIKNLRVADTSIIPLPLSAHTNIPAIMIGEKTADIIKEDWYLEELANNIDVRKIKFK</sequence>
<dbReference type="GO" id="GO:0016614">
    <property type="term" value="F:oxidoreductase activity, acting on CH-OH group of donors"/>
    <property type="evidence" value="ECO:0007669"/>
    <property type="project" value="InterPro"/>
</dbReference>
<evidence type="ECO:0000256" key="1">
    <source>
        <dbReference type="ARBA" id="ARBA00010790"/>
    </source>
</evidence>
<evidence type="ECO:0000259" key="5">
    <source>
        <dbReference type="PROSITE" id="PS00624"/>
    </source>
</evidence>
<evidence type="ECO:0000256" key="3">
    <source>
        <dbReference type="PIRSR" id="PIRSR000137-2"/>
    </source>
</evidence>
<feature type="binding site" evidence="3">
    <location>
        <position position="268"/>
    </location>
    <ligand>
        <name>FAD</name>
        <dbReference type="ChEBI" id="CHEBI:57692"/>
    </ligand>
</feature>
<keyword evidence="4" id="KW-0732">Signal</keyword>
<evidence type="ECO:0000256" key="4">
    <source>
        <dbReference type="SAM" id="SignalP"/>
    </source>
</evidence>
<dbReference type="PROSITE" id="PS00624">
    <property type="entry name" value="GMC_OXRED_2"/>
    <property type="match status" value="1"/>
</dbReference>
<keyword evidence="3" id="KW-0274">FAD</keyword>
<dbReference type="PIRSF" id="PIRSF000137">
    <property type="entry name" value="Alcohol_oxidase"/>
    <property type="match status" value="1"/>
</dbReference>
<evidence type="ECO:0000313" key="7">
    <source>
        <dbReference type="Proteomes" id="UP001152799"/>
    </source>
</evidence>
<dbReference type="GO" id="GO:0050660">
    <property type="term" value="F:flavin adenine dinucleotide binding"/>
    <property type="evidence" value="ECO:0007669"/>
    <property type="project" value="InterPro"/>
</dbReference>
<dbReference type="SUPFAM" id="SSF51905">
    <property type="entry name" value="FAD/NAD(P)-binding domain"/>
    <property type="match status" value="1"/>
</dbReference>
<evidence type="ECO:0000256" key="2">
    <source>
        <dbReference type="PIRSR" id="PIRSR000137-1"/>
    </source>
</evidence>
<dbReference type="InterPro" id="IPR000172">
    <property type="entry name" value="GMC_OxRdtase_N"/>
</dbReference>
<feature type="domain" description="Glucose-methanol-choline oxidoreductase N-terminal" evidence="5">
    <location>
        <begin position="305"/>
        <end position="319"/>
    </location>
</feature>
<feature type="signal peptide" evidence="4">
    <location>
        <begin position="1"/>
        <end position="18"/>
    </location>
</feature>
<gene>
    <name evidence="6" type="ORF">CEUTPL_LOCUS11286</name>
</gene>
<dbReference type="PANTHER" id="PTHR11552:SF208">
    <property type="entry name" value="RE36204P-RELATED"/>
    <property type="match status" value="1"/>
</dbReference>
<dbReference type="Pfam" id="PF05199">
    <property type="entry name" value="GMC_oxred_C"/>
    <property type="match status" value="1"/>
</dbReference>
<proteinExistence type="inferred from homology"/>
<protein>
    <recommendedName>
        <fullName evidence="5">Glucose-methanol-choline oxidoreductase N-terminal domain-containing protein</fullName>
    </recommendedName>
</protein>
<dbReference type="InterPro" id="IPR012132">
    <property type="entry name" value="GMC_OxRdtase"/>
</dbReference>
<feature type="chain" id="PRO_5040200385" description="Glucose-methanol-choline oxidoreductase N-terminal domain-containing protein" evidence="4">
    <location>
        <begin position="19"/>
        <end position="629"/>
    </location>
</feature>
<reference evidence="6" key="1">
    <citation type="submission" date="2022-01" db="EMBL/GenBank/DDBJ databases">
        <authorList>
            <person name="King R."/>
        </authorList>
    </citation>
    <scope>NUCLEOTIDE SEQUENCE</scope>
</reference>
<feature type="active site" description="Proton acceptor" evidence="2">
    <location>
        <position position="592"/>
    </location>
</feature>
<dbReference type="OrthoDB" id="269227at2759"/>
<dbReference type="EMBL" id="OU892282">
    <property type="protein sequence ID" value="CAG9770842.1"/>
    <property type="molecule type" value="Genomic_DNA"/>
</dbReference>
<name>A0A9N9MVJ4_9CUCU</name>
<comment type="similarity">
    <text evidence="1">Belongs to the GMC oxidoreductase family.</text>
</comment>
<comment type="cofactor">
    <cofactor evidence="3">
        <name>FAD</name>
        <dbReference type="ChEBI" id="CHEBI:57692"/>
    </cofactor>
</comment>
<evidence type="ECO:0000313" key="6">
    <source>
        <dbReference type="EMBL" id="CAG9770842.1"/>
    </source>
</evidence>
<dbReference type="InterPro" id="IPR007867">
    <property type="entry name" value="GMC_OxRtase_C"/>
</dbReference>
<keyword evidence="7" id="KW-1185">Reference proteome</keyword>
<dbReference type="Gene3D" id="3.30.560.10">
    <property type="entry name" value="Glucose Oxidase, domain 3"/>
    <property type="match status" value="1"/>
</dbReference>
<dbReference type="SUPFAM" id="SSF54373">
    <property type="entry name" value="FAD-linked reductases, C-terminal domain"/>
    <property type="match status" value="1"/>
</dbReference>
<dbReference type="Pfam" id="PF00732">
    <property type="entry name" value="GMC_oxred_N"/>
    <property type="match status" value="1"/>
</dbReference>